<comment type="caution">
    <text evidence="3">The sequence shown here is derived from an EMBL/GenBank/DDBJ whole genome shotgun (WGS) entry which is preliminary data.</text>
</comment>
<organism evidence="3 4">
    <name type="scientific">Desulfovibrio psychrotolerans</name>
    <dbReference type="NCBI Taxonomy" id="415242"/>
    <lineage>
        <taxon>Bacteria</taxon>
        <taxon>Pseudomonadati</taxon>
        <taxon>Thermodesulfobacteriota</taxon>
        <taxon>Desulfovibrionia</taxon>
        <taxon>Desulfovibrionales</taxon>
        <taxon>Desulfovibrionaceae</taxon>
        <taxon>Desulfovibrio</taxon>
    </lineage>
</organism>
<keyword evidence="4" id="KW-1185">Reference proteome</keyword>
<proteinExistence type="inferred from homology"/>
<dbReference type="InterPro" id="IPR015422">
    <property type="entry name" value="PyrdxlP-dep_Trfase_small"/>
</dbReference>
<dbReference type="Pfam" id="PF00155">
    <property type="entry name" value="Aminotran_1_2"/>
    <property type="match status" value="1"/>
</dbReference>
<sequence length="393" mass="42701">MTLLSQQISGFIENSSWIRKMFEAGIAMKKQYGADAVCDFSLGNPDVPAPAQVGDILHELADSAQEPFAFGYMPNGGFPWARQIIADLVAKEQGVDVSADDCLISCGAAGAMNAFFRAVTEPGDEVVGVAPYFVEYGFYTSNHQVSFKAAMSKPDTFELDVDAIAAAMTPKTRAVIINSPNNPTGTVYGRQEIEALAALLDAKSREYGRPVFLVSDEPYRFLAFDGVEVPSVLPLYDYAVVLSSFSKNLSLAGERVGYVCLSPRMPDRGRLMAGLMLTNRILGFVNPPVIGQHLLKAALHAQVDAGIYEKRRNVMARVLRDAGYDFLMPKGAFYFFPKAPGGDDVAFCQRLMEEKILAVPGSGFGGPGHFRLTFCVGEDVIERAAEGFRRARG</sequence>
<reference evidence="3 4" key="1">
    <citation type="submission" date="2020-05" db="EMBL/GenBank/DDBJ databases">
        <title>Draft genome sequence of Desulfovibrio psychrotolerans JS1T.</title>
        <authorList>
            <person name="Ueno A."/>
            <person name="Tamazawa S."/>
            <person name="Tamamura S."/>
            <person name="Murakami T."/>
            <person name="Kiyama T."/>
            <person name="Inomata H."/>
            <person name="Amano Y."/>
            <person name="Miyakawa K."/>
            <person name="Tamaki H."/>
            <person name="Naganuma T."/>
            <person name="Kaneko K."/>
        </authorList>
    </citation>
    <scope>NUCLEOTIDE SEQUENCE [LARGE SCALE GENOMIC DNA]</scope>
    <source>
        <strain evidence="3 4">JS1</strain>
    </source>
</reference>
<dbReference type="InterPro" id="IPR004839">
    <property type="entry name" value="Aminotransferase_I/II_large"/>
</dbReference>
<evidence type="ECO:0000313" key="3">
    <source>
        <dbReference type="EMBL" id="GFM36925.1"/>
    </source>
</evidence>
<dbReference type="GO" id="GO:0008483">
    <property type="term" value="F:transaminase activity"/>
    <property type="evidence" value="ECO:0007669"/>
    <property type="project" value="UniProtKB-KW"/>
</dbReference>
<evidence type="ECO:0000256" key="1">
    <source>
        <dbReference type="RuleBase" id="RU000481"/>
    </source>
</evidence>
<dbReference type="EMBL" id="BLVP01000008">
    <property type="protein sequence ID" value="GFM36925.1"/>
    <property type="molecule type" value="Genomic_DNA"/>
</dbReference>
<comment type="similarity">
    <text evidence="1">Belongs to the class-I pyridoxal-phosphate-dependent aminotransferase family.</text>
</comment>
<dbReference type="Gene3D" id="3.90.1150.10">
    <property type="entry name" value="Aspartate Aminotransferase, domain 1"/>
    <property type="match status" value="2"/>
</dbReference>
<dbReference type="InterPro" id="IPR015421">
    <property type="entry name" value="PyrdxlP-dep_Trfase_major"/>
</dbReference>
<dbReference type="EC" id="2.6.1.-" evidence="1"/>
<protein>
    <recommendedName>
        <fullName evidence="1">Aminotransferase</fullName>
        <ecNumber evidence="1">2.6.1.-</ecNumber>
    </recommendedName>
</protein>
<dbReference type="PANTHER" id="PTHR42691:SF1">
    <property type="entry name" value="ASPARTATE AMINOTRANSFERASE YHDR-RELATED"/>
    <property type="match status" value="1"/>
</dbReference>
<dbReference type="CDD" id="cd00609">
    <property type="entry name" value="AAT_like"/>
    <property type="match status" value="1"/>
</dbReference>
<dbReference type="AlphaFoldDB" id="A0A7J0BUS6"/>
<feature type="domain" description="Aminotransferase class I/classII large" evidence="2">
    <location>
        <begin position="38"/>
        <end position="386"/>
    </location>
</feature>
<dbReference type="Gene3D" id="3.40.640.10">
    <property type="entry name" value="Type I PLP-dependent aspartate aminotransferase-like (Major domain)"/>
    <property type="match status" value="1"/>
</dbReference>
<keyword evidence="1 3" id="KW-0032">Aminotransferase</keyword>
<dbReference type="RefSeq" id="WP_174409593.1">
    <property type="nucleotide sequence ID" value="NZ_BLVP01000008.1"/>
</dbReference>
<dbReference type="SUPFAM" id="SSF53383">
    <property type="entry name" value="PLP-dependent transferases"/>
    <property type="match status" value="1"/>
</dbReference>
<dbReference type="NCBIfam" id="NF005305">
    <property type="entry name" value="PRK06836.1"/>
    <property type="match status" value="1"/>
</dbReference>
<dbReference type="InterPro" id="IPR015424">
    <property type="entry name" value="PyrdxlP-dep_Trfase"/>
</dbReference>
<dbReference type="InterPro" id="IPR004838">
    <property type="entry name" value="NHTrfase_class1_PyrdxlP-BS"/>
</dbReference>
<dbReference type="Proteomes" id="UP000503820">
    <property type="component" value="Unassembled WGS sequence"/>
</dbReference>
<dbReference type="PROSITE" id="PS00105">
    <property type="entry name" value="AA_TRANSFER_CLASS_1"/>
    <property type="match status" value="1"/>
</dbReference>
<evidence type="ECO:0000259" key="2">
    <source>
        <dbReference type="Pfam" id="PF00155"/>
    </source>
</evidence>
<name>A0A7J0BUS6_9BACT</name>
<gene>
    <name evidence="3" type="ORF">DSM19430T_16090</name>
</gene>
<evidence type="ECO:0000313" key="4">
    <source>
        <dbReference type="Proteomes" id="UP000503820"/>
    </source>
</evidence>
<dbReference type="PANTHER" id="PTHR42691">
    <property type="entry name" value="ASPARTATE AMINOTRANSFERASE YHDR-RELATED"/>
    <property type="match status" value="1"/>
</dbReference>
<dbReference type="GO" id="GO:0030170">
    <property type="term" value="F:pyridoxal phosphate binding"/>
    <property type="evidence" value="ECO:0007669"/>
    <property type="project" value="InterPro"/>
</dbReference>
<keyword evidence="1 3" id="KW-0808">Transferase</keyword>
<comment type="cofactor">
    <cofactor evidence="1">
        <name>pyridoxal 5'-phosphate</name>
        <dbReference type="ChEBI" id="CHEBI:597326"/>
    </cofactor>
</comment>
<accession>A0A7J0BUS6</accession>